<dbReference type="CDD" id="cd00332">
    <property type="entry name" value="PAL-HAL"/>
    <property type="match status" value="1"/>
</dbReference>
<sequence>MLNINGTLSLKDFNTVVFKNTPVQIDEDTMLAVKASHDFLKEFAENKIIYGVNTGFGPMAQYKIEASKTKELQYNLIRSHASGTGDVLDEACVRAALLARLNTLSLGNSGIHSSVLDVMKALLNKNIHPLIFHHGGVGASGDLVQLAHIALVLIGEGEVFFKGKRLETKEVFNTEQIKPIEIVLREGLGLINGTSVMTGIGMINLIYAKKIIKISTQCSSAINELVQAYDDHLSLELHQTKKHGGQSEVAEQMRLHLKDSKLIKHRAQHLYKSNEDVDIFHDKVQEYYSIRCVPQILGPVLDTINQAEKVLVDEVNSANDNPIIDVANQNVYHGGNFHGDYVSLEMDKLKLVITKTSMLAERQLNYLLNSKLNNLLPPFVNLGQLGLNFGMQGVQFTATSTTAENQTLSNPMYVHSIPNNNDNQDVVSMGTNAALLTKKVIENTFEVLAIEVITIIQAIEYLEIQDKLSSETLKLYTSIREIVPVFKEDLVMYPYISKVKAFLMQTNTTI</sequence>
<dbReference type="InterPro" id="IPR024083">
    <property type="entry name" value="Fumarase/histidase_N"/>
</dbReference>
<dbReference type="OrthoDB" id="9806955at2"/>
<dbReference type="SUPFAM" id="SSF48557">
    <property type="entry name" value="L-aspartase-like"/>
    <property type="match status" value="1"/>
</dbReference>
<evidence type="ECO:0000256" key="1">
    <source>
        <dbReference type="ARBA" id="ARBA00023239"/>
    </source>
</evidence>
<dbReference type="AlphaFoldDB" id="A0A2T1NDF5"/>
<reference evidence="2 3" key="1">
    <citation type="submission" date="2018-03" db="EMBL/GenBank/DDBJ databases">
        <title>Mesoflavibacter sp. HG37 and Mesoflavibacter sp. HG96 sp.nov., two marine bacteria isolated from seawater of Western Pacific Ocean.</title>
        <authorList>
            <person name="Cheng H."/>
            <person name="Wu Y.-H."/>
            <person name="Guo L.-L."/>
            <person name="Xu X.-W."/>
        </authorList>
    </citation>
    <scope>NUCLEOTIDE SEQUENCE [LARGE SCALE GENOMIC DNA]</scope>
    <source>
        <strain evidence="2 3">KCTC 32269</strain>
    </source>
</reference>
<dbReference type="InterPro" id="IPR001106">
    <property type="entry name" value="Aromatic_Lyase"/>
</dbReference>
<keyword evidence="3" id="KW-1185">Reference proteome</keyword>
<dbReference type="Pfam" id="PF00221">
    <property type="entry name" value="Lyase_aromatic"/>
    <property type="match status" value="1"/>
</dbReference>
<dbReference type="GO" id="GO:0016841">
    <property type="term" value="F:ammonia-lyase activity"/>
    <property type="evidence" value="ECO:0007669"/>
    <property type="project" value="UniProtKB-ARBA"/>
</dbReference>
<gene>
    <name evidence="2" type="ORF">C7H52_04035</name>
</gene>
<dbReference type="Gene3D" id="1.20.200.10">
    <property type="entry name" value="Fumarase/aspartase (Central domain)"/>
    <property type="match status" value="1"/>
</dbReference>
<dbReference type="RefSeq" id="WP_106462601.1">
    <property type="nucleotide sequence ID" value="NZ_PXOQ01000007.1"/>
</dbReference>
<dbReference type="EMBL" id="PXOQ01000007">
    <property type="protein sequence ID" value="PSG90460.1"/>
    <property type="molecule type" value="Genomic_DNA"/>
</dbReference>
<dbReference type="PANTHER" id="PTHR10362">
    <property type="entry name" value="HISTIDINE AMMONIA-LYASE"/>
    <property type="match status" value="1"/>
</dbReference>
<organism evidence="2 3">
    <name type="scientific">Aurantibacter aestuarii</name>
    <dbReference type="NCBI Taxonomy" id="1266046"/>
    <lineage>
        <taxon>Bacteria</taxon>
        <taxon>Pseudomonadati</taxon>
        <taxon>Bacteroidota</taxon>
        <taxon>Flavobacteriia</taxon>
        <taxon>Flavobacteriales</taxon>
        <taxon>Flavobacteriaceae</taxon>
        <taxon>Aurantibacter</taxon>
    </lineage>
</organism>
<keyword evidence="1 2" id="KW-0456">Lyase</keyword>
<name>A0A2T1NDF5_9FLAO</name>
<accession>A0A2T1NDF5</accession>
<evidence type="ECO:0000313" key="3">
    <source>
        <dbReference type="Proteomes" id="UP000238426"/>
    </source>
</evidence>
<proteinExistence type="predicted"/>
<evidence type="ECO:0000313" key="2">
    <source>
        <dbReference type="EMBL" id="PSG90460.1"/>
    </source>
</evidence>
<dbReference type="FunFam" id="1.10.275.10:FF:000005">
    <property type="entry name" value="Histidine ammonia-lyase"/>
    <property type="match status" value="1"/>
</dbReference>
<dbReference type="Proteomes" id="UP000238426">
    <property type="component" value="Unassembled WGS sequence"/>
</dbReference>
<dbReference type="Gene3D" id="1.10.275.10">
    <property type="entry name" value="Fumarase/aspartase (N-terminal domain)"/>
    <property type="match status" value="1"/>
</dbReference>
<protein>
    <submittedName>
        <fullName evidence="2">Histidine ammonia-lyase</fullName>
    </submittedName>
</protein>
<comment type="caution">
    <text evidence="2">The sequence shown here is derived from an EMBL/GenBank/DDBJ whole genome shotgun (WGS) entry which is preliminary data.</text>
</comment>
<dbReference type="InterPro" id="IPR008948">
    <property type="entry name" value="L-Aspartase-like"/>
</dbReference>